<dbReference type="EMBL" id="MFBQ01000046">
    <property type="protein sequence ID" value="OGE03676.1"/>
    <property type="molecule type" value="Genomic_DNA"/>
</dbReference>
<evidence type="ECO:0000313" key="8">
    <source>
        <dbReference type="Proteomes" id="UP000176780"/>
    </source>
</evidence>
<dbReference type="PANTHER" id="PTHR11603">
    <property type="entry name" value="AAA FAMILY ATPASE"/>
    <property type="match status" value="1"/>
</dbReference>
<keyword evidence="5" id="KW-0812">Transmembrane</keyword>
<evidence type="ECO:0000256" key="4">
    <source>
        <dbReference type="ARBA" id="ARBA00022842"/>
    </source>
</evidence>
<dbReference type="CDD" id="cd09877">
    <property type="entry name" value="PIN_YacL-like"/>
    <property type="match status" value="1"/>
</dbReference>
<gene>
    <name evidence="7" type="ORF">A3B51_00855</name>
</gene>
<dbReference type="STRING" id="1797727.A3B51_00855"/>
<dbReference type="InterPro" id="IPR029060">
    <property type="entry name" value="PIN-like_dom_sf"/>
</dbReference>
<accession>A0A1F5HHU3</accession>
<evidence type="ECO:0000313" key="7">
    <source>
        <dbReference type="EMBL" id="OGE03676.1"/>
    </source>
</evidence>
<keyword evidence="3" id="KW-0378">Hydrolase</keyword>
<keyword evidence="5" id="KW-0472">Membrane</keyword>
<keyword evidence="2" id="KW-0540">Nuclease</keyword>
<dbReference type="PROSITE" id="PS50926">
    <property type="entry name" value="TRAM"/>
    <property type="match status" value="1"/>
</dbReference>
<sequence length="307" mass="33047">MTDKFKVFLRPALAIVLGFIGVLIARSAIPAEVFSFSARYFFILVAFVAFGILGFILPDILELAGRASITALARQIAGYLPSGSPGRLVAGLSLKRRKGAARLVAGKYTNPLLVDTSALIDGRLADIVETGFLSGTLLVLPAVVKELHQLSDSADEIRRQRGRRGLDVLSTIQRSKKIRVVVLNTEPKEAGVDDKLVRLAKQAGAKVITVDFNLNKVSHIRGVSVLNVNELANAVKTVVLPNERLNIMISTVGREKDQGVGYLKDGTMVIVEGGAILKGRRIAVNVVRVLQTVAGKMIFGKIANESE</sequence>
<dbReference type="AlphaFoldDB" id="A0A1F5HHU3"/>
<keyword evidence="4" id="KW-0460">Magnesium</keyword>
<dbReference type="GO" id="GO:0004518">
    <property type="term" value="F:nuclease activity"/>
    <property type="evidence" value="ECO:0007669"/>
    <property type="project" value="UniProtKB-KW"/>
</dbReference>
<dbReference type="SUPFAM" id="SSF88723">
    <property type="entry name" value="PIN domain-like"/>
    <property type="match status" value="1"/>
</dbReference>
<dbReference type="GO" id="GO:0016787">
    <property type="term" value="F:hydrolase activity"/>
    <property type="evidence" value="ECO:0007669"/>
    <property type="project" value="UniProtKB-KW"/>
</dbReference>
<reference evidence="7 8" key="1">
    <citation type="journal article" date="2016" name="Nat. Commun.">
        <title>Thousands of microbial genomes shed light on interconnected biogeochemical processes in an aquifer system.</title>
        <authorList>
            <person name="Anantharaman K."/>
            <person name="Brown C.T."/>
            <person name="Hug L.A."/>
            <person name="Sharon I."/>
            <person name="Castelle C.J."/>
            <person name="Probst A.J."/>
            <person name="Thomas B.C."/>
            <person name="Singh A."/>
            <person name="Wilkins M.J."/>
            <person name="Karaoz U."/>
            <person name="Brodie E.L."/>
            <person name="Williams K.H."/>
            <person name="Hubbard S.S."/>
            <person name="Banfield J.F."/>
        </authorList>
    </citation>
    <scope>NUCLEOTIDE SEQUENCE [LARGE SCALE GENOMIC DNA]</scope>
</reference>
<evidence type="ECO:0000256" key="5">
    <source>
        <dbReference type="SAM" id="Phobius"/>
    </source>
</evidence>
<dbReference type="Gene3D" id="3.40.50.1010">
    <property type="entry name" value="5'-nuclease"/>
    <property type="match status" value="1"/>
</dbReference>
<dbReference type="InterPro" id="IPR002792">
    <property type="entry name" value="TRAM_dom"/>
</dbReference>
<feature type="domain" description="TRAM" evidence="6">
    <location>
        <begin position="238"/>
        <end position="299"/>
    </location>
</feature>
<dbReference type="InterPro" id="IPR052041">
    <property type="entry name" value="Nucleic_acid_metab_PIN/TRAM"/>
</dbReference>
<feature type="transmembrane region" description="Helical" evidence="5">
    <location>
        <begin position="37"/>
        <end position="57"/>
    </location>
</feature>
<dbReference type="Proteomes" id="UP000176780">
    <property type="component" value="Unassembled WGS sequence"/>
</dbReference>
<dbReference type="PANTHER" id="PTHR11603:SF147">
    <property type="entry name" value="MEMBRANE PROTEIN"/>
    <property type="match status" value="1"/>
</dbReference>
<dbReference type="SMART" id="SM00670">
    <property type="entry name" value="PINc"/>
    <property type="match status" value="1"/>
</dbReference>
<evidence type="ECO:0000256" key="3">
    <source>
        <dbReference type="ARBA" id="ARBA00022801"/>
    </source>
</evidence>
<evidence type="ECO:0000259" key="6">
    <source>
        <dbReference type="PROSITE" id="PS50926"/>
    </source>
</evidence>
<proteinExistence type="predicted"/>
<comment type="caution">
    <text evidence="7">The sequence shown here is derived from an EMBL/GenBank/DDBJ whole genome shotgun (WGS) entry which is preliminary data.</text>
</comment>
<name>A0A1F5HHU3_9BACT</name>
<evidence type="ECO:0000256" key="1">
    <source>
        <dbReference type="ARBA" id="ARBA00001946"/>
    </source>
</evidence>
<organism evidence="7 8">
    <name type="scientific">Candidatus Curtissbacteria bacterium RIFCSPLOWO2_01_FULL_41_18</name>
    <dbReference type="NCBI Taxonomy" id="1797727"/>
    <lineage>
        <taxon>Bacteria</taxon>
        <taxon>Candidatus Curtissiibacteriota</taxon>
    </lineage>
</organism>
<keyword evidence="5" id="KW-1133">Transmembrane helix</keyword>
<dbReference type="InterPro" id="IPR002716">
    <property type="entry name" value="PIN_dom"/>
</dbReference>
<evidence type="ECO:0000256" key="2">
    <source>
        <dbReference type="ARBA" id="ARBA00022722"/>
    </source>
</evidence>
<comment type="cofactor">
    <cofactor evidence="1">
        <name>Mg(2+)</name>
        <dbReference type="ChEBI" id="CHEBI:18420"/>
    </cofactor>
</comment>
<protein>
    <recommendedName>
        <fullName evidence="6">TRAM domain-containing protein</fullName>
    </recommendedName>
</protein>